<comment type="caution">
    <text evidence="3">The sequence shown here is derived from an EMBL/GenBank/DDBJ whole genome shotgun (WGS) entry which is preliminary data.</text>
</comment>
<keyword evidence="5" id="KW-1185">Reference proteome</keyword>
<evidence type="ECO:0000313" key="5">
    <source>
        <dbReference type="Proteomes" id="UP000239648"/>
    </source>
</evidence>
<dbReference type="OrthoDB" id="5405204at2"/>
<dbReference type="EMBL" id="PTIT01000001">
    <property type="protein sequence ID" value="PPK53580.1"/>
    <property type="molecule type" value="Genomic_DNA"/>
</dbReference>
<protein>
    <submittedName>
        <fullName evidence="3">Uncharacterized protein</fullName>
    </submittedName>
</protein>
<organism evidence="3 4">
    <name type="scientific">Marinobacter persicus</name>
    <dbReference type="NCBI Taxonomy" id="930118"/>
    <lineage>
        <taxon>Bacteria</taxon>
        <taxon>Pseudomonadati</taxon>
        <taxon>Pseudomonadota</taxon>
        <taxon>Gammaproteobacteria</taxon>
        <taxon>Pseudomonadales</taxon>
        <taxon>Marinobacteraceae</taxon>
        <taxon>Marinobacter</taxon>
    </lineage>
</organism>
<dbReference type="Proteomes" id="UP000239648">
    <property type="component" value="Unassembled WGS sequence"/>
</dbReference>
<accession>A0A2S6GAI6</accession>
<evidence type="ECO:0000313" key="2">
    <source>
        <dbReference type="EMBL" id="PPK53580.1"/>
    </source>
</evidence>
<sequence length="477" mass="53165">MIHAKRALPFFLLLVLLSGCASRQYATSPAVGVETASCSEVFSDWQQRVDAGNHFDAQAWSPPGFPYLRVNRLLASFPVDKLSRPQQQAWLERAHEMAVTAWHHEAASMGNDASAQLPELQRCGQRAMARLLEDDHQWRELAEASQVPDSYNNVARVLGGYPAVAPVVRWRAGVVMNELMDQFEAYHPAHAWRAYEPATPSPVIDPSDLVGRASARSPLGIPVFSDKEREDLLSLYAPTWVVETGGPYDVPGRPGRDTGGELRFQSEPVVFTKVAYTRFDGEVLPQLVYTVWFSRRPSEAAFDIVAGELDGLVWRVTLGRDGRPLIYDAIHPCGCYHTWVLAPDGLKPVGPVDYWEEPLWIAGTAPQTDRGLVVFLSSLTHQLKDAATVLPEDVSKARSYAIEPYDNLRGPSFAGERLFGEDGMVAGTERPERFLLWPTGVPSAGAMRQWGNHATAFVGTRHFDDPWLLQEYFWLPE</sequence>
<name>A0A2S6GAI6_9GAMM</name>
<dbReference type="PROSITE" id="PS51257">
    <property type="entry name" value="PROKAR_LIPOPROTEIN"/>
    <property type="match status" value="1"/>
</dbReference>
<proteinExistence type="predicted"/>
<dbReference type="Proteomes" id="UP000239446">
    <property type="component" value="Unassembled WGS sequence"/>
</dbReference>
<reference evidence="2 5" key="1">
    <citation type="submission" date="2018-02" db="EMBL/GenBank/DDBJ databases">
        <title>Deep subsurface shale carbon reservoir microbial communities from Ohio and West Virginia, USA.</title>
        <authorList>
            <person name="Wrighton K."/>
        </authorList>
    </citation>
    <scope>NUCLEOTIDE SEQUENCE [LARGE SCALE GENOMIC DNA]</scope>
    <source>
        <strain evidence="2 5">UTICA-S1B6</strain>
    </source>
</reference>
<keyword evidence="1" id="KW-0732">Signal</keyword>
<evidence type="ECO:0000256" key="1">
    <source>
        <dbReference type="SAM" id="SignalP"/>
    </source>
</evidence>
<reference evidence="3 4" key="2">
    <citation type="submission" date="2018-02" db="EMBL/GenBank/DDBJ databases">
        <title>Subsurface microbial communities from deep shales in Ohio and West Virginia, USA.</title>
        <authorList>
            <person name="Wrighton K."/>
        </authorList>
    </citation>
    <scope>NUCLEOTIDE SEQUENCE [LARGE SCALE GENOMIC DNA]</scope>
    <source>
        <strain evidence="3 4">UTICA-S1B9</strain>
    </source>
</reference>
<gene>
    <name evidence="3" type="ORF">B0H24_100191</name>
    <name evidence="2" type="ORF">BY455_10191</name>
</gene>
<dbReference type="RefSeq" id="WP_104414663.1">
    <property type="nucleotide sequence ID" value="NZ_PTIT01000001.1"/>
</dbReference>
<evidence type="ECO:0000313" key="3">
    <source>
        <dbReference type="EMBL" id="PPK56394.1"/>
    </source>
</evidence>
<evidence type="ECO:0000313" key="4">
    <source>
        <dbReference type="Proteomes" id="UP000239446"/>
    </source>
</evidence>
<feature type="signal peptide" evidence="1">
    <location>
        <begin position="1"/>
        <end position="26"/>
    </location>
</feature>
<dbReference type="EMBL" id="PTIU01000001">
    <property type="protein sequence ID" value="PPK56394.1"/>
    <property type="molecule type" value="Genomic_DNA"/>
</dbReference>
<dbReference type="AlphaFoldDB" id="A0A2S6GAI6"/>
<feature type="chain" id="PRO_5015697174" evidence="1">
    <location>
        <begin position="27"/>
        <end position="477"/>
    </location>
</feature>